<gene>
    <name evidence="1" type="ORF">FCL54_08030</name>
</gene>
<proteinExistence type="predicted"/>
<accession>A0A5R9F5T0</accession>
<dbReference type="Proteomes" id="UP000308230">
    <property type="component" value="Unassembled WGS sequence"/>
</dbReference>
<dbReference type="RefSeq" id="WP_138125151.1">
    <property type="nucleotide sequence ID" value="NZ_SWLG01000005.1"/>
</dbReference>
<sequence length="147" mass="16850">MGEKKLKSFEELAEVLNGEKKKEIEKVKRKYKKDELAELFLDQKRESEVRQTVIDELRNKIDNYQYIDQAVKRKEGFAIVSDGTVGGSHVLVNGKLQHNLCGAGIIVSLFKGTTAWTTSLEDGKNYLFTSFGYNEDREDEQNEKHFG</sequence>
<reference evidence="1 2" key="1">
    <citation type="submission" date="2019-04" db="EMBL/GenBank/DDBJ databases">
        <title>Bacillus caeni sp. nov., a bacterium isolated from mangrove sediment.</title>
        <authorList>
            <person name="Huang H."/>
            <person name="Mo K."/>
            <person name="Hu Y."/>
        </authorList>
    </citation>
    <scope>NUCLEOTIDE SEQUENCE [LARGE SCALE GENOMIC DNA]</scope>
    <source>
        <strain evidence="1 2">HB172195</strain>
    </source>
</reference>
<keyword evidence="2" id="KW-1185">Reference proteome</keyword>
<evidence type="ECO:0000313" key="1">
    <source>
        <dbReference type="EMBL" id="TLS37760.1"/>
    </source>
</evidence>
<dbReference type="EMBL" id="SWLG01000005">
    <property type="protein sequence ID" value="TLS37760.1"/>
    <property type="molecule type" value="Genomic_DNA"/>
</dbReference>
<name>A0A5R9F5T0_9BACL</name>
<protein>
    <submittedName>
        <fullName evidence="1">Uncharacterized protein</fullName>
    </submittedName>
</protein>
<dbReference type="AlphaFoldDB" id="A0A5R9F5T0"/>
<evidence type="ECO:0000313" key="2">
    <source>
        <dbReference type="Proteomes" id="UP000308230"/>
    </source>
</evidence>
<organism evidence="1 2">
    <name type="scientific">Exobacillus caeni</name>
    <dbReference type="NCBI Taxonomy" id="2574798"/>
    <lineage>
        <taxon>Bacteria</taxon>
        <taxon>Bacillati</taxon>
        <taxon>Bacillota</taxon>
        <taxon>Bacilli</taxon>
        <taxon>Bacillales</taxon>
        <taxon>Guptibacillaceae</taxon>
        <taxon>Exobacillus</taxon>
    </lineage>
</organism>
<comment type="caution">
    <text evidence="1">The sequence shown here is derived from an EMBL/GenBank/DDBJ whole genome shotgun (WGS) entry which is preliminary data.</text>
</comment>